<evidence type="ECO:0000313" key="3">
    <source>
        <dbReference type="EMBL" id="MFC5496858.1"/>
    </source>
</evidence>
<keyword evidence="1" id="KW-0597">Phosphoprotein</keyword>
<evidence type="ECO:0000256" key="1">
    <source>
        <dbReference type="PROSITE-ProRule" id="PRU00169"/>
    </source>
</evidence>
<reference evidence="4" key="1">
    <citation type="journal article" date="2019" name="Int. J. Syst. Evol. Microbiol.">
        <title>The Global Catalogue of Microorganisms (GCM) 10K type strain sequencing project: providing services to taxonomists for standard genome sequencing and annotation.</title>
        <authorList>
            <consortium name="The Broad Institute Genomics Platform"/>
            <consortium name="The Broad Institute Genome Sequencing Center for Infectious Disease"/>
            <person name="Wu L."/>
            <person name="Ma J."/>
        </authorList>
    </citation>
    <scope>NUCLEOTIDE SEQUENCE [LARGE SCALE GENOMIC DNA]</scope>
    <source>
        <strain evidence="4">CCUG 57401</strain>
    </source>
</reference>
<dbReference type="RefSeq" id="WP_376848890.1">
    <property type="nucleotide sequence ID" value="NZ_JBHSMF010000003.1"/>
</dbReference>
<gene>
    <name evidence="3" type="ORF">ACFPOE_04865</name>
</gene>
<dbReference type="SUPFAM" id="SSF52172">
    <property type="entry name" value="CheY-like"/>
    <property type="match status" value="1"/>
</dbReference>
<keyword evidence="4" id="KW-1185">Reference proteome</keyword>
<evidence type="ECO:0000259" key="2">
    <source>
        <dbReference type="PROSITE" id="PS50110"/>
    </source>
</evidence>
<sequence length="129" mass="14235">MTVKMLLVEDRPQVWGLVLDLLSTVGDFTLAKAVSTEAEANLWLEENPGQWDLAVVDLVLEQGTGLGVLARARQHARGAKIVVFSEYITQGMRKHCLELGADEAFQKSTDTKAFVDYCAGVAASRRRDR</sequence>
<dbReference type="SMART" id="SM00448">
    <property type="entry name" value="REC"/>
    <property type="match status" value="1"/>
</dbReference>
<dbReference type="InterPro" id="IPR011006">
    <property type="entry name" value="CheY-like_superfamily"/>
</dbReference>
<dbReference type="InterPro" id="IPR001789">
    <property type="entry name" value="Sig_transdc_resp-reg_receiver"/>
</dbReference>
<feature type="modified residue" description="4-aspartylphosphate" evidence="1">
    <location>
        <position position="57"/>
    </location>
</feature>
<organism evidence="3 4">
    <name type="scientific">Caenimonas terrae</name>
    <dbReference type="NCBI Taxonomy" id="696074"/>
    <lineage>
        <taxon>Bacteria</taxon>
        <taxon>Pseudomonadati</taxon>
        <taxon>Pseudomonadota</taxon>
        <taxon>Betaproteobacteria</taxon>
        <taxon>Burkholderiales</taxon>
        <taxon>Comamonadaceae</taxon>
        <taxon>Caenimonas</taxon>
    </lineage>
</organism>
<comment type="caution">
    <text evidence="3">The sequence shown here is derived from an EMBL/GenBank/DDBJ whole genome shotgun (WGS) entry which is preliminary data.</text>
</comment>
<evidence type="ECO:0000313" key="4">
    <source>
        <dbReference type="Proteomes" id="UP001596037"/>
    </source>
</evidence>
<accession>A0ABW0NBB3</accession>
<dbReference type="EMBL" id="JBHSMF010000003">
    <property type="protein sequence ID" value="MFC5496858.1"/>
    <property type="molecule type" value="Genomic_DNA"/>
</dbReference>
<feature type="domain" description="Response regulatory" evidence="2">
    <location>
        <begin position="4"/>
        <end position="122"/>
    </location>
</feature>
<dbReference type="PROSITE" id="PS50110">
    <property type="entry name" value="RESPONSE_REGULATORY"/>
    <property type="match status" value="1"/>
</dbReference>
<name>A0ABW0NBB3_9BURK</name>
<dbReference type="Gene3D" id="3.40.50.2300">
    <property type="match status" value="1"/>
</dbReference>
<dbReference type="Pfam" id="PF00072">
    <property type="entry name" value="Response_reg"/>
    <property type="match status" value="1"/>
</dbReference>
<proteinExistence type="predicted"/>
<protein>
    <submittedName>
        <fullName evidence="3">Response regulator</fullName>
    </submittedName>
</protein>
<dbReference type="Proteomes" id="UP001596037">
    <property type="component" value="Unassembled WGS sequence"/>
</dbReference>